<comment type="caution">
    <text evidence="1">The sequence shown here is derived from an EMBL/GenBank/DDBJ whole genome shotgun (WGS) entry which is preliminary data.</text>
</comment>
<evidence type="ECO:0008006" key="3">
    <source>
        <dbReference type="Google" id="ProtNLM"/>
    </source>
</evidence>
<evidence type="ECO:0000313" key="2">
    <source>
        <dbReference type="Proteomes" id="UP000194286"/>
    </source>
</evidence>
<accession>A0A1Y2UKJ8</accession>
<dbReference type="EMBL" id="MIMU01000115">
    <property type="protein sequence ID" value="OTA82821.1"/>
    <property type="molecule type" value="Genomic_DNA"/>
</dbReference>
<sequence>MDSQNNKSIIQFTNPELVESIFMENPNYKGSLDISQNMMISTNHSDIQIESEFNKSSIVSLTVSNFNQINMNSNKPFFIRQTMKAKFIWKKGLSTEEEEDLLKVNAASLLLSYIRPQIRSITSLSKFSEQNIPFIDFTNQL</sequence>
<reference evidence="1 2" key="1">
    <citation type="submission" date="2016-09" db="EMBL/GenBank/DDBJ databases">
        <title>Lactobacillus reuteri KLR3005, genome sequencing and assembly.</title>
        <authorList>
            <person name="Lee J.-Y."/>
            <person name="Kim E.B."/>
            <person name="Choi Y.-J."/>
        </authorList>
    </citation>
    <scope>NUCLEOTIDE SEQUENCE [LARGE SCALE GENOMIC DNA]</scope>
    <source>
        <strain evidence="1 2">KLR3005</strain>
    </source>
</reference>
<dbReference type="RefSeq" id="WP_086118485.1">
    <property type="nucleotide sequence ID" value="NZ_MIMH01000130.1"/>
</dbReference>
<dbReference type="Gene3D" id="3.10.420.10">
    <property type="entry name" value="SecB-like"/>
    <property type="match status" value="1"/>
</dbReference>
<gene>
    <name evidence="1" type="ORF">BHL82_08645</name>
</gene>
<proteinExistence type="predicted"/>
<dbReference type="AlphaFoldDB" id="A0A1Y2UKJ8"/>
<organism evidence="1 2">
    <name type="scientific">Limosilactobacillus reuteri</name>
    <name type="common">Lactobacillus reuteri</name>
    <dbReference type="NCBI Taxonomy" id="1598"/>
    <lineage>
        <taxon>Bacteria</taxon>
        <taxon>Bacillati</taxon>
        <taxon>Bacillota</taxon>
        <taxon>Bacilli</taxon>
        <taxon>Lactobacillales</taxon>
        <taxon>Lactobacillaceae</taxon>
        <taxon>Limosilactobacillus</taxon>
    </lineage>
</organism>
<evidence type="ECO:0000313" key="1">
    <source>
        <dbReference type="EMBL" id="OTA82821.1"/>
    </source>
</evidence>
<name>A0A1Y2UKJ8_LIMRT</name>
<dbReference type="InterPro" id="IPR035958">
    <property type="entry name" value="SecB-like_sf"/>
</dbReference>
<dbReference type="Proteomes" id="UP000194286">
    <property type="component" value="Unassembled WGS sequence"/>
</dbReference>
<dbReference type="SUPFAM" id="SSF54611">
    <property type="entry name" value="SecB-like"/>
    <property type="match status" value="1"/>
</dbReference>
<protein>
    <recommendedName>
        <fullName evidence="3">Preprotein translocase subunit SecB</fullName>
    </recommendedName>
</protein>